<keyword evidence="3 12" id="KW-0645">Protease</keyword>
<keyword evidence="4" id="KW-0479">Metal-binding</keyword>
<evidence type="ECO:0000256" key="5">
    <source>
        <dbReference type="ARBA" id="ARBA00022801"/>
    </source>
</evidence>
<dbReference type="Gene3D" id="3.40.390.10">
    <property type="entry name" value="Collagenase (Catalytic Domain)"/>
    <property type="match status" value="2"/>
</dbReference>
<proteinExistence type="inferred from homology"/>
<dbReference type="InterPro" id="IPR018497">
    <property type="entry name" value="Peptidase_M13_C"/>
</dbReference>
<dbReference type="GO" id="GO:0005886">
    <property type="term" value="C:plasma membrane"/>
    <property type="evidence" value="ECO:0000318"/>
    <property type="project" value="GO_Central"/>
</dbReference>
<dbReference type="GO" id="GO:0046872">
    <property type="term" value="F:metal ion binding"/>
    <property type="evidence" value="ECO:0007669"/>
    <property type="project" value="UniProtKB-KW"/>
</dbReference>
<dbReference type="MEROPS" id="M13.A27"/>
<dbReference type="VEuPathDB" id="VectorBase:ISCP_010642"/>
<keyword evidence="9" id="KW-0812">Transmembrane</keyword>
<dbReference type="Pfam" id="PF01431">
    <property type="entry name" value="Peptidase_M13"/>
    <property type="match status" value="1"/>
</dbReference>
<keyword evidence="5 12" id="KW-0378">Hydrolase</keyword>
<dbReference type="EC" id="3.4.24.11" evidence="12"/>
<evidence type="ECO:0000256" key="1">
    <source>
        <dbReference type="ARBA" id="ARBA00001947"/>
    </source>
</evidence>
<dbReference type="PANTHER" id="PTHR11733">
    <property type="entry name" value="ZINC METALLOPROTEASE FAMILY M13 NEPRILYSIN-RELATED"/>
    <property type="match status" value="1"/>
</dbReference>
<dbReference type="EnsemblMetazoa" id="ISCW021286-RA">
    <property type="protein sequence ID" value="ISCW021286-PA"/>
    <property type="gene ID" value="ISCW021286"/>
</dbReference>
<feature type="compositionally biased region" description="Low complexity" evidence="8">
    <location>
        <begin position="18"/>
        <end position="39"/>
    </location>
</feature>
<evidence type="ECO:0000256" key="7">
    <source>
        <dbReference type="ARBA" id="ARBA00023049"/>
    </source>
</evidence>
<dbReference type="VEuPathDB" id="VectorBase:ISCI021286"/>
<reference evidence="13" key="2">
    <citation type="submission" date="2020-05" db="UniProtKB">
        <authorList>
            <consortium name="EnsemblMetazoa"/>
        </authorList>
    </citation>
    <scope>IDENTIFICATION</scope>
    <source>
        <strain evidence="13">wikel</strain>
    </source>
</reference>
<name>B7Q4J6_IXOSC</name>
<comment type="similarity">
    <text evidence="2">Belongs to the peptidase M13 family.</text>
</comment>
<evidence type="ECO:0000256" key="4">
    <source>
        <dbReference type="ARBA" id="ARBA00022723"/>
    </source>
</evidence>
<evidence type="ECO:0000313" key="12">
    <source>
        <dbReference type="EMBL" id="EEC13768.1"/>
    </source>
</evidence>
<dbReference type="InParanoid" id="B7Q4J6"/>
<reference evidence="12 14" key="1">
    <citation type="submission" date="2008-03" db="EMBL/GenBank/DDBJ databases">
        <title>Annotation of Ixodes scapularis.</title>
        <authorList>
            <consortium name="Ixodes scapularis Genome Project Consortium"/>
            <person name="Caler E."/>
            <person name="Hannick L.I."/>
            <person name="Bidwell S."/>
            <person name="Joardar V."/>
            <person name="Thiagarajan M."/>
            <person name="Amedeo P."/>
            <person name="Galinsky K.J."/>
            <person name="Schobel S."/>
            <person name="Inman J."/>
            <person name="Hostetler J."/>
            <person name="Miller J."/>
            <person name="Hammond M."/>
            <person name="Megy K."/>
            <person name="Lawson D."/>
            <person name="Kodira C."/>
            <person name="Sutton G."/>
            <person name="Meyer J."/>
            <person name="Hill C.A."/>
            <person name="Birren B."/>
            <person name="Nene V."/>
            <person name="Collins F."/>
            <person name="Alarcon-Chaidez F."/>
            <person name="Wikel S."/>
            <person name="Strausberg R."/>
        </authorList>
    </citation>
    <scope>NUCLEOTIDE SEQUENCE [LARGE SCALE GENOMIC DNA]</scope>
    <source>
        <strain evidence="14">Wikel</strain>
        <strain evidence="12">Wikel colony</strain>
    </source>
</reference>
<keyword evidence="9" id="KW-0472">Membrane</keyword>
<evidence type="ECO:0000259" key="11">
    <source>
        <dbReference type="Pfam" id="PF05649"/>
    </source>
</evidence>
<dbReference type="InterPro" id="IPR042089">
    <property type="entry name" value="Peptidase_M13_dom_2"/>
</dbReference>
<dbReference type="Pfam" id="PF05649">
    <property type="entry name" value="Peptidase_M13_N"/>
    <property type="match status" value="1"/>
</dbReference>
<sequence length="517" mass="57772">MTRAGRPGVHSPSPTTDSSNYSTASEENSSTSSSESETYVAESRQVVTDLAISENPPITNDVLVTKCICSPATLCWEATIFLFAFLLAAAVISTFVWASAPETPSLIVSLLSLGPRSKTSDVDLSSTAEEAADVAIPWGPCVSAACLEQSRIVLRQLNSSVDPCDDFYEHVCRNWIEAHPLKPGQESLSTDDIMEETYGNMLVAAIKDKRTEYAELRFLFRECLSPRPRVYHDLLDLFRESLGLAQLNATWEKYVSSTQLSVILGTANRLLGIDAVFKISKYHALQRGSIQYLDPLLAYFRHSFRTDIFAVEQRLANYFRHYGDQDFDGCSSLMVSQLPVMMRIEWLPLLRAVLDEPNLPPSTPVKLASPEYLFGLAVDDALPPPIDLINYVLFRIAALLLPLNEDSKDLWDTMAVPLAFDAFLQYLRKTDTLLRMGARNGDVLDAPRLFFVYYAASLCENATPRFLSWMSDGGVRSPAWYRVNGPLRNMPEFANAFRCRAKSFMNPTRKCPFTGLK</sequence>
<evidence type="ECO:0000313" key="13">
    <source>
        <dbReference type="EnsemblMetazoa" id="ISCW021286-PA"/>
    </source>
</evidence>
<organism>
    <name type="scientific">Ixodes scapularis</name>
    <name type="common">Black-legged tick</name>
    <name type="synonym">Deer tick</name>
    <dbReference type="NCBI Taxonomy" id="6945"/>
    <lineage>
        <taxon>Eukaryota</taxon>
        <taxon>Metazoa</taxon>
        <taxon>Ecdysozoa</taxon>
        <taxon>Arthropoda</taxon>
        <taxon>Chelicerata</taxon>
        <taxon>Arachnida</taxon>
        <taxon>Acari</taxon>
        <taxon>Parasitiformes</taxon>
        <taxon>Ixodida</taxon>
        <taxon>Ixodoidea</taxon>
        <taxon>Ixodidae</taxon>
        <taxon>Ixodinae</taxon>
        <taxon>Ixodes</taxon>
    </lineage>
</organism>
<keyword evidence="9" id="KW-1133">Transmembrane helix</keyword>
<gene>
    <name evidence="12" type="ORF">IscW_ISCW021286</name>
</gene>
<dbReference type="SUPFAM" id="SSF55486">
    <property type="entry name" value="Metalloproteases ('zincins'), catalytic domain"/>
    <property type="match status" value="2"/>
</dbReference>
<evidence type="ECO:0000256" key="3">
    <source>
        <dbReference type="ARBA" id="ARBA00022670"/>
    </source>
</evidence>
<dbReference type="VEuPathDB" id="VectorBase:ISCW021286"/>
<evidence type="ECO:0000259" key="10">
    <source>
        <dbReference type="Pfam" id="PF01431"/>
    </source>
</evidence>
<dbReference type="EMBL" id="ABJB010180181">
    <property type="status" value="NOT_ANNOTATED_CDS"/>
    <property type="molecule type" value="Genomic_DNA"/>
</dbReference>
<dbReference type="Proteomes" id="UP000001555">
    <property type="component" value="Unassembled WGS sequence"/>
</dbReference>
<keyword evidence="6" id="KW-0862">Zinc</keyword>
<dbReference type="HOGENOM" id="CLU_527085_0_0_1"/>
<dbReference type="PaxDb" id="6945-B7Q4J6"/>
<dbReference type="InterPro" id="IPR008753">
    <property type="entry name" value="Peptidase_M13_N"/>
</dbReference>
<dbReference type="EC" id="3.4.24.71" evidence="12"/>
<protein>
    <submittedName>
        <fullName evidence="12 13">Zinc metalloprotease, putative</fullName>
        <ecNumber evidence="12">3.4.24.11</ecNumber>
        <ecNumber evidence="12">3.4.24.71</ecNumber>
    </submittedName>
</protein>
<feature type="region of interest" description="Disordered" evidence="8">
    <location>
        <begin position="1"/>
        <end position="39"/>
    </location>
</feature>
<evidence type="ECO:0000256" key="6">
    <source>
        <dbReference type="ARBA" id="ARBA00022833"/>
    </source>
</evidence>
<dbReference type="GO" id="GO:0004222">
    <property type="term" value="F:metalloendopeptidase activity"/>
    <property type="evidence" value="ECO:0000318"/>
    <property type="project" value="GO_Central"/>
</dbReference>
<dbReference type="Gene3D" id="1.10.1380.10">
    <property type="entry name" value="Neutral endopeptidase , domain2"/>
    <property type="match status" value="1"/>
</dbReference>
<accession>B7Q4J6</accession>
<comment type="cofactor">
    <cofactor evidence="1">
        <name>Zn(2+)</name>
        <dbReference type="ChEBI" id="CHEBI:29105"/>
    </cofactor>
</comment>
<feature type="domain" description="Peptidase M13 N-terminal" evidence="11">
    <location>
        <begin position="163"/>
        <end position="279"/>
    </location>
</feature>
<dbReference type="EMBL" id="ABJB011056712">
    <property type="status" value="NOT_ANNOTATED_CDS"/>
    <property type="molecule type" value="Genomic_DNA"/>
</dbReference>
<evidence type="ECO:0000256" key="8">
    <source>
        <dbReference type="SAM" id="MobiDB-lite"/>
    </source>
</evidence>
<dbReference type="PANTHER" id="PTHR11733:SF241">
    <property type="entry name" value="GH26575P-RELATED"/>
    <property type="match status" value="1"/>
</dbReference>
<keyword evidence="14" id="KW-1185">Reference proteome</keyword>
<keyword evidence="7 12" id="KW-0482">Metalloprotease</keyword>
<dbReference type="InterPro" id="IPR000718">
    <property type="entry name" value="Peptidase_M13"/>
</dbReference>
<feature type="domain" description="Peptidase M13 C-terminal" evidence="10">
    <location>
        <begin position="412"/>
        <end position="511"/>
    </location>
</feature>
<dbReference type="EMBL" id="DS856364">
    <property type="protein sequence ID" value="EEC13768.1"/>
    <property type="molecule type" value="Genomic_DNA"/>
</dbReference>
<dbReference type="AlphaFoldDB" id="B7Q4J6"/>
<dbReference type="GO" id="GO:0016485">
    <property type="term" value="P:protein processing"/>
    <property type="evidence" value="ECO:0000318"/>
    <property type="project" value="GO_Central"/>
</dbReference>
<dbReference type="InterPro" id="IPR024079">
    <property type="entry name" value="MetalloPept_cat_dom_sf"/>
</dbReference>
<evidence type="ECO:0000256" key="2">
    <source>
        <dbReference type="ARBA" id="ARBA00007357"/>
    </source>
</evidence>
<dbReference type="OrthoDB" id="6489882at2759"/>
<feature type="transmembrane region" description="Helical" evidence="9">
    <location>
        <begin position="80"/>
        <end position="100"/>
    </location>
</feature>
<evidence type="ECO:0000313" key="14">
    <source>
        <dbReference type="Proteomes" id="UP000001555"/>
    </source>
</evidence>
<evidence type="ECO:0000256" key="9">
    <source>
        <dbReference type="SAM" id="Phobius"/>
    </source>
</evidence>
<dbReference type="PROSITE" id="PS51885">
    <property type="entry name" value="NEPRILYSIN"/>
    <property type="match status" value="1"/>
</dbReference>